<protein>
    <recommendedName>
        <fullName evidence="3">Pentapeptide repeat-containing protein</fullName>
    </recommendedName>
</protein>
<reference evidence="1 2" key="1">
    <citation type="submission" date="2020-02" db="EMBL/GenBank/DDBJ databases">
        <title>Draft genome sequence of Haematococcus lacustris strain NIES-144.</title>
        <authorList>
            <person name="Morimoto D."/>
            <person name="Nakagawa S."/>
            <person name="Yoshida T."/>
            <person name="Sawayama S."/>
        </authorList>
    </citation>
    <scope>NUCLEOTIDE SEQUENCE [LARGE SCALE GENOMIC DNA]</scope>
    <source>
        <strain evidence="1 2">NIES-144</strain>
    </source>
</reference>
<dbReference type="PANTHER" id="PTHR47200">
    <property type="entry name" value="THYLAKOID LUMENAL 15 KDA PROTEIN 1, CHLOROPLASTIC"/>
    <property type="match status" value="1"/>
</dbReference>
<evidence type="ECO:0008006" key="3">
    <source>
        <dbReference type="Google" id="ProtNLM"/>
    </source>
</evidence>
<dbReference type="EMBL" id="BLLF01000655">
    <property type="protein sequence ID" value="GFH13814.1"/>
    <property type="molecule type" value="Genomic_DNA"/>
</dbReference>
<evidence type="ECO:0000313" key="1">
    <source>
        <dbReference type="EMBL" id="GFH13814.1"/>
    </source>
</evidence>
<dbReference type="InterPro" id="IPR001646">
    <property type="entry name" value="5peptide_repeat"/>
</dbReference>
<dbReference type="InterPro" id="IPR044213">
    <property type="entry name" value="At2g44920-like"/>
</dbReference>
<dbReference type="Pfam" id="PF00805">
    <property type="entry name" value="Pentapeptide"/>
    <property type="match status" value="2"/>
</dbReference>
<dbReference type="Gene3D" id="2.160.20.80">
    <property type="entry name" value="E3 ubiquitin-protein ligase SopA"/>
    <property type="match status" value="1"/>
</dbReference>
<proteinExistence type="predicted"/>
<accession>A0A699Z4H4</accession>
<keyword evidence="2" id="KW-1185">Reference proteome</keyword>
<sequence>MDFSGQDLRKNKYTRLSYEDEVSAWVMPDMPEAIMRQTNFANTNMAGVSLFGSVAVGANFHGADLRNADMESGSFEDADFSDAILEGAFVVNAQFKNNNITGSDWTEVELRRDQRAYLCSIASGVNPVTGVDTRESLLCP</sequence>
<dbReference type="Proteomes" id="UP000485058">
    <property type="component" value="Unassembled WGS sequence"/>
</dbReference>
<evidence type="ECO:0000313" key="2">
    <source>
        <dbReference type="Proteomes" id="UP000485058"/>
    </source>
</evidence>
<dbReference type="PANTHER" id="PTHR47200:SF2">
    <property type="entry name" value="THYLAKOID LUMENAL 15 KDA PROTEIN 1, CHLOROPLASTIC"/>
    <property type="match status" value="1"/>
</dbReference>
<dbReference type="SUPFAM" id="SSF141571">
    <property type="entry name" value="Pentapeptide repeat-like"/>
    <property type="match status" value="1"/>
</dbReference>
<name>A0A699Z4H4_HAELA</name>
<gene>
    <name evidence="1" type="ORF">HaLaN_09765</name>
</gene>
<organism evidence="1 2">
    <name type="scientific">Haematococcus lacustris</name>
    <name type="common">Green alga</name>
    <name type="synonym">Haematococcus pluvialis</name>
    <dbReference type="NCBI Taxonomy" id="44745"/>
    <lineage>
        <taxon>Eukaryota</taxon>
        <taxon>Viridiplantae</taxon>
        <taxon>Chlorophyta</taxon>
        <taxon>core chlorophytes</taxon>
        <taxon>Chlorophyceae</taxon>
        <taxon>CS clade</taxon>
        <taxon>Chlamydomonadales</taxon>
        <taxon>Haematococcaceae</taxon>
        <taxon>Haematococcus</taxon>
    </lineage>
</organism>
<comment type="caution">
    <text evidence="1">The sequence shown here is derived from an EMBL/GenBank/DDBJ whole genome shotgun (WGS) entry which is preliminary data.</text>
</comment>
<feature type="non-terminal residue" evidence="1">
    <location>
        <position position="1"/>
    </location>
</feature>
<dbReference type="AlphaFoldDB" id="A0A699Z4H4"/>